<evidence type="ECO:0000313" key="9">
    <source>
        <dbReference type="Proteomes" id="UP000199594"/>
    </source>
</evidence>
<dbReference type="InterPro" id="IPR014756">
    <property type="entry name" value="Ig_E-set"/>
</dbReference>
<evidence type="ECO:0000256" key="3">
    <source>
        <dbReference type="ARBA" id="ARBA00009284"/>
    </source>
</evidence>
<evidence type="ECO:0000259" key="7">
    <source>
        <dbReference type="Pfam" id="PF04349"/>
    </source>
</evidence>
<feature type="domain" description="Glucan biosynthesis periplasmic MdoG C-terminal" evidence="7">
    <location>
        <begin position="39"/>
        <end position="517"/>
    </location>
</feature>
<reference evidence="8 9" key="1">
    <citation type="submission" date="2016-10" db="EMBL/GenBank/DDBJ databases">
        <authorList>
            <person name="de Groot N.N."/>
        </authorList>
    </citation>
    <scope>NUCLEOTIDE SEQUENCE [LARGE SCALE GENOMIC DNA]</scope>
    <source>
        <strain evidence="8 9">CGMCC 1.6493</strain>
    </source>
</reference>
<dbReference type="Gene3D" id="2.70.98.10">
    <property type="match status" value="1"/>
</dbReference>
<evidence type="ECO:0000313" key="8">
    <source>
        <dbReference type="EMBL" id="SFT94988.1"/>
    </source>
</evidence>
<comment type="subcellular location">
    <subcellularLocation>
        <location evidence="1">Periplasm</location>
    </subcellularLocation>
</comment>
<evidence type="ECO:0000256" key="1">
    <source>
        <dbReference type="ARBA" id="ARBA00004418"/>
    </source>
</evidence>
<comment type="pathway">
    <text evidence="2">Glycan metabolism; osmoregulated periplasmic glucan (OPG) biosynthesis.</text>
</comment>
<dbReference type="GO" id="GO:0030246">
    <property type="term" value="F:carbohydrate binding"/>
    <property type="evidence" value="ECO:0007669"/>
    <property type="project" value="InterPro"/>
</dbReference>
<proteinExistence type="inferred from homology"/>
<evidence type="ECO:0000256" key="5">
    <source>
        <dbReference type="ARBA" id="ARBA00022764"/>
    </source>
</evidence>
<dbReference type="EMBL" id="FPAQ01000037">
    <property type="protein sequence ID" value="SFT94988.1"/>
    <property type="molecule type" value="Genomic_DNA"/>
</dbReference>
<feature type="chain" id="PRO_5011642445" evidence="6">
    <location>
        <begin position="28"/>
        <end position="523"/>
    </location>
</feature>
<evidence type="ECO:0000256" key="6">
    <source>
        <dbReference type="SAM" id="SignalP"/>
    </source>
</evidence>
<organism evidence="8 9">
    <name type="scientific">Halomonas saccharevitans</name>
    <dbReference type="NCBI Taxonomy" id="416872"/>
    <lineage>
        <taxon>Bacteria</taxon>
        <taxon>Pseudomonadati</taxon>
        <taxon>Pseudomonadota</taxon>
        <taxon>Gammaproteobacteria</taxon>
        <taxon>Oceanospirillales</taxon>
        <taxon>Halomonadaceae</taxon>
        <taxon>Halomonas</taxon>
    </lineage>
</organism>
<dbReference type="SUPFAM" id="SSF74650">
    <property type="entry name" value="Galactose mutarotase-like"/>
    <property type="match status" value="1"/>
</dbReference>
<dbReference type="GO" id="GO:0051274">
    <property type="term" value="P:beta-glucan biosynthetic process"/>
    <property type="evidence" value="ECO:0007669"/>
    <property type="project" value="TreeGrafter"/>
</dbReference>
<dbReference type="PANTHER" id="PTHR30504">
    <property type="entry name" value="GLUCANS BIOSYNTHESIS PROTEIN"/>
    <property type="match status" value="1"/>
</dbReference>
<dbReference type="Pfam" id="PF04349">
    <property type="entry name" value="MdoG"/>
    <property type="match status" value="1"/>
</dbReference>
<dbReference type="Gene3D" id="2.60.40.10">
    <property type="entry name" value="Immunoglobulins"/>
    <property type="match status" value="1"/>
</dbReference>
<dbReference type="FunFam" id="2.70.98.10:FF:000001">
    <property type="entry name" value="Glucans biosynthesis protein G"/>
    <property type="match status" value="1"/>
</dbReference>
<dbReference type="AlphaFoldDB" id="A0A1I7C6G6"/>
<comment type="similarity">
    <text evidence="3">Belongs to the OpgD/OpgG family.</text>
</comment>
<evidence type="ECO:0000256" key="2">
    <source>
        <dbReference type="ARBA" id="ARBA00005001"/>
    </source>
</evidence>
<dbReference type="SUPFAM" id="SSF81296">
    <property type="entry name" value="E set domains"/>
    <property type="match status" value="1"/>
</dbReference>
<evidence type="ECO:0000256" key="4">
    <source>
        <dbReference type="ARBA" id="ARBA00022729"/>
    </source>
</evidence>
<accession>A0A1I7C6G6</accession>
<gene>
    <name evidence="8" type="ORF">SAMN04487956_1372</name>
</gene>
<dbReference type="InterPro" id="IPR011013">
    <property type="entry name" value="Gal_mutarotase_sf_dom"/>
</dbReference>
<dbReference type="Proteomes" id="UP000199594">
    <property type="component" value="Unassembled WGS sequence"/>
</dbReference>
<dbReference type="InterPro" id="IPR014438">
    <property type="entry name" value="Glucan_biosyn_MdoG/MdoD"/>
</dbReference>
<keyword evidence="4 6" id="KW-0732">Signal</keyword>
<dbReference type="InterPro" id="IPR014718">
    <property type="entry name" value="GH-type_carb-bd"/>
</dbReference>
<dbReference type="GO" id="GO:0030288">
    <property type="term" value="C:outer membrane-bounded periplasmic space"/>
    <property type="evidence" value="ECO:0007669"/>
    <property type="project" value="TreeGrafter"/>
</dbReference>
<dbReference type="PIRSF" id="PIRSF006281">
    <property type="entry name" value="MdoG"/>
    <property type="match status" value="1"/>
</dbReference>
<name>A0A1I7C6G6_9GAMM</name>
<dbReference type="PANTHER" id="PTHR30504:SF2">
    <property type="entry name" value="GLUCANS BIOSYNTHESIS PROTEIN G"/>
    <property type="match status" value="1"/>
</dbReference>
<dbReference type="UniPathway" id="UPA00637"/>
<dbReference type="InterPro" id="IPR007444">
    <property type="entry name" value="Glucan_biosyn_MdoG_C"/>
</dbReference>
<keyword evidence="5" id="KW-0574">Periplasm</keyword>
<feature type="signal peptide" evidence="6">
    <location>
        <begin position="1"/>
        <end position="27"/>
    </location>
</feature>
<dbReference type="OrthoDB" id="335750at2"/>
<sequence length="523" mass="59199">MTPLRWMATGLLAAGLIVASTVPPTWADAPLPESVVDTFAEVTERARRLAASDYEVPTGHRTEALREVDYDAYRSIRFRPEAARWRDEGLFSVQLFHPGFLFERPVRLNLVEDGEPRPVPFRSSWFRYDGAAASLAKADLSGAGYAGFRVHYPLNREEYHDEFLVFQGASYFRLVGRDQGYGLSARGLAVDTATAGGEEFPAFQEFWLFKPEPTATHLDLVALIDSPSLAGAYHFRVRPGEHVEVEVEARLFARRDVQKLGIAPLTSMFMHGDVSPFPADDFRPRVHDSEGLLMRTHAGEWIWRPLNNPLELHITRQQDVNPAGFGLAQRDRDFDHYLDMESRYERRPSHWVAPLDDWGPGSVELVEIPSDSETNDNIVTYWVPEAPLAANASRTYRYRLSTFDARRPEQTLAGAVRTRQGWGAVPGQSDPPPRSLRQFMVDFRGGELSSLDASHPVEASLEVSSGEARQVRVQRLPDGETWRASFRLQPEGTTPADMRLALTLRDRPMSETWNYVWHPDELR</sequence>
<dbReference type="RefSeq" id="WP_089851366.1">
    <property type="nucleotide sequence ID" value="NZ_FPAQ01000037.1"/>
</dbReference>
<protein>
    <submittedName>
        <fullName evidence="8">Glucans biosynthesis protein</fullName>
    </submittedName>
</protein>
<dbReference type="GO" id="GO:0003824">
    <property type="term" value="F:catalytic activity"/>
    <property type="evidence" value="ECO:0007669"/>
    <property type="project" value="InterPro"/>
</dbReference>
<dbReference type="InterPro" id="IPR013783">
    <property type="entry name" value="Ig-like_fold"/>
</dbReference>